<dbReference type="AlphaFoldDB" id="A0A4Y7TV49"/>
<comment type="caution">
    <text evidence="1">The sequence shown here is derived from an EMBL/GenBank/DDBJ whole genome shotgun (WGS) entry which is preliminary data.</text>
</comment>
<reference evidence="1 2" key="1">
    <citation type="journal article" date="2019" name="Nat. Ecol. Evol.">
        <title>Megaphylogeny resolves global patterns of mushroom evolution.</title>
        <authorList>
            <person name="Varga T."/>
            <person name="Krizsan K."/>
            <person name="Foldi C."/>
            <person name="Dima B."/>
            <person name="Sanchez-Garcia M."/>
            <person name="Sanchez-Ramirez S."/>
            <person name="Szollosi G.J."/>
            <person name="Szarkandi J.G."/>
            <person name="Papp V."/>
            <person name="Albert L."/>
            <person name="Andreopoulos W."/>
            <person name="Angelini C."/>
            <person name="Antonin V."/>
            <person name="Barry K.W."/>
            <person name="Bougher N.L."/>
            <person name="Buchanan P."/>
            <person name="Buyck B."/>
            <person name="Bense V."/>
            <person name="Catcheside P."/>
            <person name="Chovatia M."/>
            <person name="Cooper J."/>
            <person name="Damon W."/>
            <person name="Desjardin D."/>
            <person name="Finy P."/>
            <person name="Geml J."/>
            <person name="Haridas S."/>
            <person name="Hughes K."/>
            <person name="Justo A."/>
            <person name="Karasinski D."/>
            <person name="Kautmanova I."/>
            <person name="Kiss B."/>
            <person name="Kocsube S."/>
            <person name="Kotiranta H."/>
            <person name="LaButti K.M."/>
            <person name="Lechner B.E."/>
            <person name="Liimatainen K."/>
            <person name="Lipzen A."/>
            <person name="Lukacs Z."/>
            <person name="Mihaltcheva S."/>
            <person name="Morgado L.N."/>
            <person name="Niskanen T."/>
            <person name="Noordeloos M.E."/>
            <person name="Ohm R.A."/>
            <person name="Ortiz-Santana B."/>
            <person name="Ovrebo C."/>
            <person name="Racz N."/>
            <person name="Riley R."/>
            <person name="Savchenko A."/>
            <person name="Shiryaev A."/>
            <person name="Soop K."/>
            <person name="Spirin V."/>
            <person name="Szebenyi C."/>
            <person name="Tomsovsky M."/>
            <person name="Tulloss R.E."/>
            <person name="Uehling J."/>
            <person name="Grigoriev I.V."/>
            <person name="Vagvolgyi C."/>
            <person name="Papp T."/>
            <person name="Martin F.M."/>
            <person name="Miettinen O."/>
            <person name="Hibbett D.S."/>
            <person name="Nagy L.G."/>
        </authorList>
    </citation>
    <scope>NUCLEOTIDE SEQUENCE [LARGE SCALE GENOMIC DNA]</scope>
    <source>
        <strain evidence="1 2">FP101781</strain>
    </source>
</reference>
<evidence type="ECO:0000313" key="2">
    <source>
        <dbReference type="Proteomes" id="UP000298030"/>
    </source>
</evidence>
<protein>
    <submittedName>
        <fullName evidence="1">Uncharacterized protein</fullName>
    </submittedName>
</protein>
<accession>A0A4Y7TV49</accession>
<gene>
    <name evidence="1" type="ORF">FA13DRAFT_1785669</name>
</gene>
<dbReference type="Proteomes" id="UP000298030">
    <property type="component" value="Unassembled WGS sequence"/>
</dbReference>
<dbReference type="EMBL" id="QPFP01000003">
    <property type="protein sequence ID" value="TEB37758.1"/>
    <property type="molecule type" value="Genomic_DNA"/>
</dbReference>
<name>A0A4Y7TV49_COPMI</name>
<sequence>MSIDKNRDPLASEDEFPGLFTDVDLRVLPTKCPIIGCTDTVPTLCPQAIKDIFHNRKHLKLLHSAIGIQEEFESHDYPTLPDWADIPHHLANNMFHVEMRGMLEGRVDLECILQFQTLQDAMGRLSLHDLQGPITKFPGAVLDCTGPGYYGDMSHSIVYDSLKAFHQDAVYSPTATAILDIVNLAQEAFYLYITIPYAIHHLIIRDHGVDINNPEMGDDLIDCNTIRDQTTRKGILLHPLVDATRDEVSSQISDYAIRRKDRNLKYERERLSSTTPLLLLSVRPRRQPKCLSTFKNDPALALS</sequence>
<organism evidence="1 2">
    <name type="scientific">Coprinellus micaceus</name>
    <name type="common">Glistening ink-cap mushroom</name>
    <name type="synonym">Coprinus micaceus</name>
    <dbReference type="NCBI Taxonomy" id="71717"/>
    <lineage>
        <taxon>Eukaryota</taxon>
        <taxon>Fungi</taxon>
        <taxon>Dikarya</taxon>
        <taxon>Basidiomycota</taxon>
        <taxon>Agaricomycotina</taxon>
        <taxon>Agaricomycetes</taxon>
        <taxon>Agaricomycetidae</taxon>
        <taxon>Agaricales</taxon>
        <taxon>Agaricineae</taxon>
        <taxon>Psathyrellaceae</taxon>
        <taxon>Coprinellus</taxon>
    </lineage>
</organism>
<evidence type="ECO:0000313" key="1">
    <source>
        <dbReference type="EMBL" id="TEB37758.1"/>
    </source>
</evidence>
<keyword evidence="2" id="KW-1185">Reference proteome</keyword>
<proteinExistence type="predicted"/>